<reference evidence="2 3" key="1">
    <citation type="submission" date="2019-04" db="EMBL/GenBank/DDBJ databases">
        <title>Comparative genomics and transcriptomics to analyze fruiting body development in filamentous ascomycetes.</title>
        <authorList>
            <consortium name="DOE Joint Genome Institute"/>
            <person name="Lutkenhaus R."/>
            <person name="Traeger S."/>
            <person name="Breuer J."/>
            <person name="Kuo A."/>
            <person name="Lipzen A."/>
            <person name="Pangilinan J."/>
            <person name="Dilworth D."/>
            <person name="Sandor L."/>
            <person name="Poggeler S."/>
            <person name="Barry K."/>
            <person name="Grigoriev I.V."/>
            <person name="Nowrousian M."/>
        </authorList>
    </citation>
    <scope>NUCLEOTIDE SEQUENCE [LARGE SCALE GENOMIC DNA]</scope>
    <source>
        <strain evidence="2 3">CBS 389.68</strain>
    </source>
</reference>
<accession>A0A4S2MN80</accession>
<name>A0A4S2MN80_9PEZI</name>
<evidence type="ECO:0008006" key="4">
    <source>
        <dbReference type="Google" id="ProtNLM"/>
    </source>
</evidence>
<feature type="chain" id="PRO_5020293551" description="Secreted protein" evidence="1">
    <location>
        <begin position="26"/>
        <end position="109"/>
    </location>
</feature>
<dbReference type="AlphaFoldDB" id="A0A4S2MN80"/>
<protein>
    <recommendedName>
        <fullName evidence="4">Secreted protein</fullName>
    </recommendedName>
</protein>
<evidence type="ECO:0000256" key="1">
    <source>
        <dbReference type="SAM" id="SignalP"/>
    </source>
</evidence>
<evidence type="ECO:0000313" key="3">
    <source>
        <dbReference type="Proteomes" id="UP000298138"/>
    </source>
</evidence>
<dbReference type="InParanoid" id="A0A4S2MN80"/>
<keyword evidence="3" id="KW-1185">Reference proteome</keyword>
<organism evidence="2 3">
    <name type="scientific">Ascodesmis nigricans</name>
    <dbReference type="NCBI Taxonomy" id="341454"/>
    <lineage>
        <taxon>Eukaryota</taxon>
        <taxon>Fungi</taxon>
        <taxon>Dikarya</taxon>
        <taxon>Ascomycota</taxon>
        <taxon>Pezizomycotina</taxon>
        <taxon>Pezizomycetes</taxon>
        <taxon>Pezizales</taxon>
        <taxon>Ascodesmidaceae</taxon>
        <taxon>Ascodesmis</taxon>
    </lineage>
</organism>
<proteinExistence type="predicted"/>
<sequence>MLQYHTHLAVLMIIIVIITQQPTWPSSTHPKNTIIVRVLHVTSIHNPPPPAAQSVLPVSLARNPRHGCYQSHHPHHIAIITIIMMTPTSAPTLTTTVTVFPQPHAPPPP</sequence>
<dbReference type="EMBL" id="ML220141">
    <property type="protein sequence ID" value="TGZ78445.1"/>
    <property type="molecule type" value="Genomic_DNA"/>
</dbReference>
<keyword evidence="1" id="KW-0732">Signal</keyword>
<evidence type="ECO:0000313" key="2">
    <source>
        <dbReference type="EMBL" id="TGZ78445.1"/>
    </source>
</evidence>
<feature type="signal peptide" evidence="1">
    <location>
        <begin position="1"/>
        <end position="25"/>
    </location>
</feature>
<dbReference type="Proteomes" id="UP000298138">
    <property type="component" value="Unassembled WGS sequence"/>
</dbReference>
<gene>
    <name evidence="2" type="ORF">EX30DRAFT_156978</name>
</gene>